<protein>
    <submittedName>
        <fullName evidence="1">Uncharacterized protein</fullName>
    </submittedName>
</protein>
<evidence type="ECO:0000313" key="2">
    <source>
        <dbReference type="Proteomes" id="UP001227268"/>
    </source>
</evidence>
<evidence type="ECO:0000313" key="1">
    <source>
        <dbReference type="EMBL" id="KAJ9098727.1"/>
    </source>
</evidence>
<comment type="caution">
    <text evidence="1">The sequence shown here is derived from an EMBL/GenBank/DDBJ whole genome shotgun (WGS) entry which is preliminary data.</text>
</comment>
<accession>A0ACC2VIG3</accession>
<name>A0ACC2VIG3_9TREE</name>
<proteinExistence type="predicted"/>
<gene>
    <name evidence="1" type="ORF">QFC21_004375</name>
</gene>
<organism evidence="1 2">
    <name type="scientific">Naganishia friedmannii</name>
    <dbReference type="NCBI Taxonomy" id="89922"/>
    <lineage>
        <taxon>Eukaryota</taxon>
        <taxon>Fungi</taxon>
        <taxon>Dikarya</taxon>
        <taxon>Basidiomycota</taxon>
        <taxon>Agaricomycotina</taxon>
        <taxon>Tremellomycetes</taxon>
        <taxon>Filobasidiales</taxon>
        <taxon>Filobasidiaceae</taxon>
        <taxon>Naganishia</taxon>
    </lineage>
</organism>
<keyword evidence="2" id="KW-1185">Reference proteome</keyword>
<reference evidence="1" key="1">
    <citation type="submission" date="2023-04" db="EMBL/GenBank/DDBJ databases">
        <title>Draft Genome sequencing of Naganishia species isolated from polar environments using Oxford Nanopore Technology.</title>
        <authorList>
            <person name="Leo P."/>
            <person name="Venkateswaran K."/>
        </authorList>
    </citation>
    <scope>NUCLEOTIDE SEQUENCE</scope>
    <source>
        <strain evidence="1">MNA-CCFEE 5423</strain>
    </source>
</reference>
<sequence>MISQHIIEQRPFGPGVWSDEAHAQGVEERREEGHVWIRTARLAFYGTIIFAPLSHNWLRLLERVKLHSKMSTVLAKVALDVSVWGAFIVGVFWTSNGILEGKTPPEIHEKVSHAYLPSWCKSVLVFGPSQLFNFSVIPVPHRMLFSQCVGLGWNTFLSFANNRSNAMLTRAVEDVERVEEALEHAVEKVEERVLAVAHKAGDALHAHTHTDSVSTSPSSTTAAPVTRTATPPAPPPPASSYIASSPLEPTPSSTASAPSSDGTNTARAHVTPTLQRYDEIFADELEYQDALYPSIEDVPGSLGPQIRQVYRYGTPIPCTHRMEDFKFCMSLKGESEDSKRKLWVRRRAEWWAGRRVAGSSEDVWTVRGKGERLVGFPPVVEDEVDGDGQMEGSVA</sequence>
<dbReference type="Proteomes" id="UP001227268">
    <property type="component" value="Unassembled WGS sequence"/>
</dbReference>
<dbReference type="EMBL" id="JASBWT010000014">
    <property type="protein sequence ID" value="KAJ9098727.1"/>
    <property type="molecule type" value="Genomic_DNA"/>
</dbReference>